<organism evidence="3 4">
    <name type="scientific">Fragilariopsis cylindrus CCMP1102</name>
    <dbReference type="NCBI Taxonomy" id="635003"/>
    <lineage>
        <taxon>Eukaryota</taxon>
        <taxon>Sar</taxon>
        <taxon>Stramenopiles</taxon>
        <taxon>Ochrophyta</taxon>
        <taxon>Bacillariophyta</taxon>
        <taxon>Bacillariophyceae</taxon>
        <taxon>Bacillariophycidae</taxon>
        <taxon>Bacillariales</taxon>
        <taxon>Bacillariaceae</taxon>
        <taxon>Fragilariopsis</taxon>
    </lineage>
</organism>
<evidence type="ECO:0000256" key="2">
    <source>
        <dbReference type="SAM" id="SignalP"/>
    </source>
</evidence>
<dbReference type="KEGG" id="fcy:FRACYDRAFT_246665"/>
<reference evidence="3 4" key="1">
    <citation type="submission" date="2016-09" db="EMBL/GenBank/DDBJ databases">
        <title>Extensive genetic diversity and differential bi-allelic expression allows diatom success in the polar Southern Ocean.</title>
        <authorList>
            <consortium name="DOE Joint Genome Institute"/>
            <person name="Mock T."/>
            <person name="Otillar R.P."/>
            <person name="Strauss J."/>
            <person name="Dupont C."/>
            <person name="Frickenhaus S."/>
            <person name="Maumus F."/>
            <person name="Mcmullan M."/>
            <person name="Sanges R."/>
            <person name="Schmutz J."/>
            <person name="Toseland A."/>
            <person name="Valas R."/>
            <person name="Veluchamy A."/>
            <person name="Ward B.J."/>
            <person name="Allen A."/>
            <person name="Barry K."/>
            <person name="Falciatore A."/>
            <person name="Ferrante M."/>
            <person name="Fortunato A.E."/>
            <person name="Gloeckner G."/>
            <person name="Gruber A."/>
            <person name="Hipkin R."/>
            <person name="Janech M."/>
            <person name="Kroth P."/>
            <person name="Leese F."/>
            <person name="Lindquist E."/>
            <person name="Lyon B.R."/>
            <person name="Martin J."/>
            <person name="Mayer C."/>
            <person name="Parker M."/>
            <person name="Quesneville H."/>
            <person name="Raymond J."/>
            <person name="Uhlig C."/>
            <person name="Valentin K.U."/>
            <person name="Worden A.Z."/>
            <person name="Armbrust E.V."/>
            <person name="Bowler C."/>
            <person name="Green B."/>
            <person name="Moulton V."/>
            <person name="Van Oosterhout C."/>
            <person name="Grigoriev I."/>
        </authorList>
    </citation>
    <scope>NUCLEOTIDE SEQUENCE [LARGE SCALE GENOMIC DNA]</scope>
    <source>
        <strain evidence="3 4">CCMP1102</strain>
    </source>
</reference>
<feature type="chain" id="PRO_5009192376" description="Phosphatidate cytidylyltransferase" evidence="2">
    <location>
        <begin position="24"/>
        <end position="185"/>
    </location>
</feature>
<name>A0A1E7EY56_9STRA</name>
<keyword evidence="2" id="KW-0732">Signal</keyword>
<evidence type="ECO:0000313" key="3">
    <source>
        <dbReference type="EMBL" id="OEU10797.1"/>
    </source>
</evidence>
<gene>
    <name evidence="3" type="ORF">FRACYDRAFT_246665</name>
</gene>
<evidence type="ECO:0000313" key="4">
    <source>
        <dbReference type="Proteomes" id="UP000095751"/>
    </source>
</evidence>
<dbReference type="Proteomes" id="UP000095751">
    <property type="component" value="Unassembled WGS sequence"/>
</dbReference>
<accession>A0A1E7EY56</accession>
<feature type="signal peptide" evidence="2">
    <location>
        <begin position="1"/>
        <end position="23"/>
    </location>
</feature>
<dbReference type="EMBL" id="KV784370">
    <property type="protein sequence ID" value="OEU10797.1"/>
    <property type="molecule type" value="Genomic_DNA"/>
</dbReference>
<keyword evidence="4" id="KW-1185">Reference proteome</keyword>
<dbReference type="AlphaFoldDB" id="A0A1E7EY56"/>
<sequence>MCHLHTLLLLLLLLRGGEDEASADNVAVAAAAVVTVPSPLDLAMKSAKWNGLKTRILSTIGIISSLGGLSYFFKEDGLSVFVVVLQAMMYREMTRTIGGDDWGTSLATVRKYWWFVTAVIAWNGPRLYPWKRGLLEAIAFTMTISTGLLTTILGFQYNRNGNIEFREYIRQTAVSLFSAALVRQK</sequence>
<dbReference type="InParanoid" id="A0A1E7EY56"/>
<feature type="transmembrane region" description="Helical" evidence="1">
    <location>
        <begin position="137"/>
        <end position="157"/>
    </location>
</feature>
<proteinExistence type="predicted"/>
<protein>
    <recommendedName>
        <fullName evidence="5">Phosphatidate cytidylyltransferase</fullName>
    </recommendedName>
</protein>
<evidence type="ECO:0008006" key="5">
    <source>
        <dbReference type="Google" id="ProtNLM"/>
    </source>
</evidence>
<keyword evidence="1" id="KW-1133">Transmembrane helix</keyword>
<keyword evidence="1" id="KW-0472">Membrane</keyword>
<keyword evidence="1" id="KW-0812">Transmembrane</keyword>
<evidence type="ECO:0000256" key="1">
    <source>
        <dbReference type="SAM" id="Phobius"/>
    </source>
</evidence>